<dbReference type="Pfam" id="PF08279">
    <property type="entry name" value="HTH_11"/>
    <property type="match status" value="1"/>
</dbReference>
<organism evidence="8 9">
    <name type="scientific">Halolactibacillus alkaliphilus</name>
    <dbReference type="NCBI Taxonomy" id="442899"/>
    <lineage>
        <taxon>Bacteria</taxon>
        <taxon>Bacillati</taxon>
        <taxon>Bacillota</taxon>
        <taxon>Bacilli</taxon>
        <taxon>Bacillales</taxon>
        <taxon>Bacillaceae</taxon>
        <taxon>Halolactibacillus</taxon>
    </lineage>
</organism>
<evidence type="ECO:0000256" key="2">
    <source>
        <dbReference type="ARBA" id="ARBA00023015"/>
    </source>
</evidence>
<evidence type="ECO:0000259" key="6">
    <source>
        <dbReference type="PROSITE" id="PS51099"/>
    </source>
</evidence>
<dbReference type="EMBL" id="BJYE01000039">
    <property type="protein sequence ID" value="GEN57766.1"/>
    <property type="molecule type" value="Genomic_DNA"/>
</dbReference>
<comment type="caution">
    <text evidence="8">The sequence shown here is derived from an EMBL/GenBank/DDBJ whole genome shotgun (WGS) entry which is preliminary data.</text>
</comment>
<dbReference type="InterPro" id="IPR011608">
    <property type="entry name" value="PRD"/>
</dbReference>
<keyword evidence="2" id="KW-0805">Transcription regulation</keyword>
<dbReference type="PANTHER" id="PTHR30185:SF12">
    <property type="entry name" value="TRANSCRIPTIONAL REGULATOR MANR"/>
    <property type="match status" value="1"/>
</dbReference>
<proteinExistence type="predicted"/>
<dbReference type="Gene3D" id="3.40.50.2300">
    <property type="match status" value="1"/>
</dbReference>
<dbReference type="PANTHER" id="PTHR30185">
    <property type="entry name" value="CRYPTIC BETA-GLUCOSIDE BGL OPERON ANTITERMINATOR"/>
    <property type="match status" value="1"/>
</dbReference>
<evidence type="ECO:0000313" key="9">
    <source>
        <dbReference type="Proteomes" id="UP000321400"/>
    </source>
</evidence>
<dbReference type="Pfam" id="PF05043">
    <property type="entry name" value="Mga"/>
    <property type="match status" value="1"/>
</dbReference>
<reference evidence="8 9" key="1">
    <citation type="submission" date="2019-07" db="EMBL/GenBank/DDBJ databases">
        <title>Whole genome shotgun sequence of Halolactibacillus alkaliphilus NBRC 103919.</title>
        <authorList>
            <person name="Hosoyama A."/>
            <person name="Uohara A."/>
            <person name="Ohji S."/>
            <person name="Ichikawa N."/>
        </authorList>
    </citation>
    <scope>NUCLEOTIDE SEQUENCE [LARGE SCALE GENOMIC DNA]</scope>
    <source>
        <strain evidence="8 9">NBRC 103919</strain>
    </source>
</reference>
<feature type="domain" description="PTS EIIB type-2" evidence="6">
    <location>
        <begin position="401"/>
        <end position="491"/>
    </location>
</feature>
<dbReference type="Gene3D" id="3.40.930.10">
    <property type="entry name" value="Mannitol-specific EII, Chain A"/>
    <property type="match status" value="1"/>
</dbReference>
<dbReference type="InterPro" id="IPR013196">
    <property type="entry name" value="HTH_11"/>
</dbReference>
<dbReference type="SUPFAM" id="SSF63520">
    <property type="entry name" value="PTS-regulatory domain, PRD"/>
    <property type="match status" value="2"/>
</dbReference>
<dbReference type="Gene3D" id="1.10.1790.10">
    <property type="entry name" value="PRD domain"/>
    <property type="match status" value="2"/>
</dbReference>
<evidence type="ECO:0000259" key="7">
    <source>
        <dbReference type="PROSITE" id="PS51372"/>
    </source>
</evidence>
<dbReference type="RefSeq" id="WP_170243733.1">
    <property type="nucleotide sequence ID" value="NZ_BJYE01000039.1"/>
</dbReference>
<dbReference type="SUPFAM" id="SSF46785">
    <property type="entry name" value="Winged helix' DNA-binding domain"/>
    <property type="match status" value="1"/>
</dbReference>
<keyword evidence="4" id="KW-0804">Transcription</keyword>
<dbReference type="Pfam" id="PF00874">
    <property type="entry name" value="PRD"/>
    <property type="match status" value="2"/>
</dbReference>
<dbReference type="InterPro" id="IPR016152">
    <property type="entry name" value="PTrfase/Anion_transptr"/>
</dbReference>
<dbReference type="STRING" id="442899.SAMN05720591_13621"/>
<dbReference type="InterPro" id="IPR036388">
    <property type="entry name" value="WH-like_DNA-bd_sf"/>
</dbReference>
<dbReference type="GO" id="GO:0009401">
    <property type="term" value="P:phosphoenolpyruvate-dependent sugar phosphotransferase system"/>
    <property type="evidence" value="ECO:0007669"/>
    <property type="project" value="InterPro"/>
</dbReference>
<keyword evidence="1" id="KW-0677">Repeat</keyword>
<dbReference type="InterPro" id="IPR013011">
    <property type="entry name" value="PTS_EIIB_2"/>
</dbReference>
<dbReference type="AlphaFoldDB" id="A0A511X491"/>
<sequence length="635" mass="73361">MNKRQHDLLRLLLASPEQYHVTKKLAEVLNCSERTIRNDLTVLEEESDRETWFCVFREPGKGIRVIVHNETERLSYLQGHVSREEKLPSTMTMLCFKLLMATDSIPMSDLRGHYYLSPTELKHQIEEVKVWLHAFDIELSIKPRIGLTVIGHEMNKRRALVSLPHEEGTPALIEQNMQAYEVHALKHLLVSFSEEHTLYFTDESLNRLLIHILLMVKRIKLQHHLQLPDQDIINMKSRAMYEVILELKRAIESLFKVTLKESEIVYLAMHVLGSKMKYPLKTKDFTNLEGDKQAEQLTEVLINLLAEKTMMDFNRDQHLREGLYVHVYATLHRLRYDLPVTNPLTREIKQLYPFLFDLLIGIVTKLEEQLGFLIPEEEVAYLTLHFQAALERLDKDRKKEHSVVIVCHMGIGVSEILKVRLARAFPTLVIKATLQERELTAYIKKEPVDLIVSTLPVALKVPPSVVVSPLLNDDDQANLRMWAEKTSQVDHNKHVSLKTYIHPGFVFIHPIFEHPYELIEFVTNRMVQAGVVDHEYPHQALLRERKASTAIGGGISIPHGDPAYVKQSTIALVTLKQPMNWEGEWVSLVFVLALRQEDKDKHRAIYQQLGLLTEQADKQARIISQDTIKAVLNNL</sequence>
<dbReference type="Proteomes" id="UP000321400">
    <property type="component" value="Unassembled WGS sequence"/>
</dbReference>
<dbReference type="CDD" id="cd05568">
    <property type="entry name" value="PTS_IIB_bgl_like"/>
    <property type="match status" value="1"/>
</dbReference>
<dbReference type="Pfam" id="PF00359">
    <property type="entry name" value="PTS_EIIA_2"/>
    <property type="match status" value="1"/>
</dbReference>
<keyword evidence="9" id="KW-1185">Reference proteome</keyword>
<gene>
    <name evidence="8" type="primary">manR_2</name>
    <name evidence="8" type="ORF">HAL01_22300</name>
</gene>
<dbReference type="CDD" id="cd00211">
    <property type="entry name" value="PTS_IIA_fru"/>
    <property type="match status" value="1"/>
</dbReference>
<dbReference type="GO" id="GO:0008982">
    <property type="term" value="F:protein-N(PI)-phosphohistidine-sugar phosphotransferase activity"/>
    <property type="evidence" value="ECO:0007669"/>
    <property type="project" value="InterPro"/>
</dbReference>
<evidence type="ECO:0000259" key="5">
    <source>
        <dbReference type="PROSITE" id="PS51094"/>
    </source>
</evidence>
<dbReference type="InterPro" id="IPR002178">
    <property type="entry name" value="PTS_EIIA_type-2_dom"/>
</dbReference>
<dbReference type="PROSITE" id="PS51099">
    <property type="entry name" value="PTS_EIIB_TYPE_2"/>
    <property type="match status" value="1"/>
</dbReference>
<dbReference type="InterPro" id="IPR036390">
    <property type="entry name" value="WH_DNA-bd_sf"/>
</dbReference>
<dbReference type="InterPro" id="IPR036634">
    <property type="entry name" value="PRD_sf"/>
</dbReference>
<feature type="domain" description="PTS EIIA type-2" evidence="5">
    <location>
        <begin position="499"/>
        <end position="635"/>
    </location>
</feature>
<protein>
    <submittedName>
        <fullName evidence="8">Transcriptional regulator ManR</fullName>
    </submittedName>
</protein>
<feature type="domain" description="PRD" evidence="7">
    <location>
        <begin position="289"/>
        <end position="396"/>
    </location>
</feature>
<dbReference type="InterPro" id="IPR007737">
    <property type="entry name" value="Mga_HTH"/>
</dbReference>
<dbReference type="Gene3D" id="1.10.10.10">
    <property type="entry name" value="Winged helix-like DNA-binding domain superfamily/Winged helix DNA-binding domain"/>
    <property type="match status" value="1"/>
</dbReference>
<dbReference type="GO" id="GO:0006355">
    <property type="term" value="P:regulation of DNA-templated transcription"/>
    <property type="evidence" value="ECO:0007669"/>
    <property type="project" value="InterPro"/>
</dbReference>
<evidence type="ECO:0000313" key="8">
    <source>
        <dbReference type="EMBL" id="GEN57766.1"/>
    </source>
</evidence>
<name>A0A511X491_9BACI</name>
<dbReference type="InterPro" id="IPR050661">
    <property type="entry name" value="BglG_antiterminators"/>
</dbReference>
<dbReference type="PROSITE" id="PS51094">
    <property type="entry name" value="PTS_EIIA_TYPE_2"/>
    <property type="match status" value="1"/>
</dbReference>
<dbReference type="PROSITE" id="PS51372">
    <property type="entry name" value="PRD_2"/>
    <property type="match status" value="2"/>
</dbReference>
<evidence type="ECO:0000256" key="1">
    <source>
        <dbReference type="ARBA" id="ARBA00022737"/>
    </source>
</evidence>
<evidence type="ECO:0000256" key="4">
    <source>
        <dbReference type="ARBA" id="ARBA00023163"/>
    </source>
</evidence>
<keyword evidence="3" id="KW-0010">Activator</keyword>
<accession>A0A511X491</accession>
<evidence type="ECO:0000256" key="3">
    <source>
        <dbReference type="ARBA" id="ARBA00023159"/>
    </source>
</evidence>
<dbReference type="SUPFAM" id="SSF55804">
    <property type="entry name" value="Phoshotransferase/anion transport protein"/>
    <property type="match status" value="1"/>
</dbReference>
<feature type="domain" description="PRD" evidence="7">
    <location>
        <begin position="176"/>
        <end position="281"/>
    </location>
</feature>